<reference evidence="1 2" key="1">
    <citation type="journal article" date="2022" name="bioRxiv">
        <title>The genome of the oomycete Peronosclerospora sorghi, a cosmopolitan pathogen of maize and sorghum, is inflated with dispersed pseudogenes.</title>
        <authorList>
            <person name="Fletcher K."/>
            <person name="Martin F."/>
            <person name="Isakeit T."/>
            <person name="Cavanaugh K."/>
            <person name="Magill C."/>
            <person name="Michelmore R."/>
        </authorList>
    </citation>
    <scope>NUCLEOTIDE SEQUENCE [LARGE SCALE GENOMIC DNA]</scope>
    <source>
        <strain evidence="1">P6</strain>
    </source>
</reference>
<dbReference type="EMBL" id="CM047583">
    <property type="protein sequence ID" value="KAI9913642.1"/>
    <property type="molecule type" value="Genomic_DNA"/>
</dbReference>
<protein>
    <submittedName>
        <fullName evidence="1">Uncharacterized protein</fullName>
    </submittedName>
</protein>
<accession>A0ACC0W4I7</accession>
<organism evidence="1 2">
    <name type="scientific">Peronosclerospora sorghi</name>
    <dbReference type="NCBI Taxonomy" id="230839"/>
    <lineage>
        <taxon>Eukaryota</taxon>
        <taxon>Sar</taxon>
        <taxon>Stramenopiles</taxon>
        <taxon>Oomycota</taxon>
        <taxon>Peronosporomycetes</taxon>
        <taxon>Peronosporales</taxon>
        <taxon>Peronosporaceae</taxon>
        <taxon>Peronosclerospora</taxon>
    </lineage>
</organism>
<name>A0ACC0W4I7_9STRA</name>
<keyword evidence="2" id="KW-1185">Reference proteome</keyword>
<evidence type="ECO:0000313" key="1">
    <source>
        <dbReference type="EMBL" id="KAI9913642.1"/>
    </source>
</evidence>
<comment type="caution">
    <text evidence="1">The sequence shown here is derived from an EMBL/GenBank/DDBJ whole genome shotgun (WGS) entry which is preliminary data.</text>
</comment>
<dbReference type="Proteomes" id="UP001163321">
    <property type="component" value="Chromosome 4"/>
</dbReference>
<proteinExistence type="predicted"/>
<gene>
    <name evidence="1" type="ORF">PsorP6_004855</name>
</gene>
<sequence>MSGDRTFSYGRNEGPIPRTGRYDLNHKTYEGSRRNWLQAWRDIPVQQRPACLLIQETHITTVEEAEDVKNMWESMWTTNNSGNRMAYWSISETKTGGVRIILFPNDLDEARPWHQKWWSKRVMGVQIRRRKIINIYAPVDTK</sequence>
<evidence type="ECO:0000313" key="2">
    <source>
        <dbReference type="Proteomes" id="UP001163321"/>
    </source>
</evidence>